<protein>
    <submittedName>
        <fullName evidence="2">Uncharacterized protein</fullName>
    </submittedName>
</protein>
<gene>
    <name evidence="2" type="ORF">XSP_003840</name>
</gene>
<organism evidence="2 3">
    <name type="scientific">Xanthomonas euroxanthea</name>
    <dbReference type="NCBI Taxonomy" id="2259622"/>
    <lineage>
        <taxon>Bacteria</taxon>
        <taxon>Pseudomonadati</taxon>
        <taxon>Pseudomonadota</taxon>
        <taxon>Gammaproteobacteria</taxon>
        <taxon>Lysobacterales</taxon>
        <taxon>Lysobacteraceae</taxon>
        <taxon>Xanthomonas</taxon>
    </lineage>
</organism>
<accession>A0A8E4EWU8</accession>
<dbReference type="EMBL" id="LR824641">
    <property type="protein sequence ID" value="CAD0341894.1"/>
    <property type="molecule type" value="Genomic_DNA"/>
</dbReference>
<dbReference type="EMBL" id="LR861803">
    <property type="protein sequence ID" value="CAD1796985.1"/>
    <property type="molecule type" value="Genomic_DNA"/>
</dbReference>
<reference evidence="2 3" key="1">
    <citation type="submission" date="2020-07" db="EMBL/GenBank/DDBJ databases">
        <authorList>
            <person name="Teixeira M."/>
        </authorList>
    </citation>
    <scope>NUCLEOTIDE SEQUENCE [LARGE SCALE GENOMIC DNA]</scope>
    <source>
        <strain evidence="2">1</strain>
        <strain evidence="1">Xanthomonas sp. CPBF 367</strain>
    </source>
</reference>
<dbReference type="GeneID" id="79391136"/>
<dbReference type="Proteomes" id="UP000515493">
    <property type="component" value="Chromosome"/>
</dbReference>
<dbReference type="KEGG" id="xeu:XSP_003840"/>
<dbReference type="RefSeq" id="WP_119131588.1">
    <property type="nucleotide sequence ID" value="NZ_LR861803.1"/>
</dbReference>
<evidence type="ECO:0000313" key="2">
    <source>
        <dbReference type="EMBL" id="CAD1796985.1"/>
    </source>
</evidence>
<name>A0A8E4EWU8_9XANT</name>
<evidence type="ECO:0000313" key="3">
    <source>
        <dbReference type="Proteomes" id="UP000515493"/>
    </source>
</evidence>
<evidence type="ECO:0000313" key="1">
    <source>
        <dbReference type="EMBL" id="CAD0341894.1"/>
    </source>
</evidence>
<proteinExistence type="predicted"/>
<dbReference type="AlphaFoldDB" id="A0A8E4EWU8"/>
<sequence>MAHTFGDIACIKAQRLPDDLPALTLERMRENQAKGVDTQLIPDTNVVIDMIDAVGRDDPLRTQRARDRLGPLIEFLRECSKQGLTYYFSPKFGLDEMKRGETTEGISLLDTFGRQFGLNWGDAHPEHPIPDEVGTVDANRSFCKLGIDHQLLLSLPFGALLLALVVGRDLASATPLAKFRHFVRLYRRMIDIVSIREITIARFIFAPPAAEVSPIKAVQDNIVRNFARDRRRDVHWPQTYEQLDRTALNGAFDLHLLNVAITSDHISVDEQPLDTWILSADSKLAALTDALHHSSMGTDESGKYFVTQDYCDYGDYWRQTHQDMQNVIQRFRADLEHSFIHQRARAFGVLALAEQGLRGDRPVQGVQLRHATSPRNGEDRLGVLVQPQLV</sequence>